<dbReference type="EMBL" id="JBHSGI010000034">
    <property type="protein sequence ID" value="MFC4671951.1"/>
    <property type="molecule type" value="Genomic_DNA"/>
</dbReference>
<keyword evidence="2" id="KW-1185">Reference proteome</keyword>
<name>A0ABV9KPV6_9RHOB</name>
<reference evidence="2" key="1">
    <citation type="journal article" date="2019" name="Int. J. Syst. Evol. Microbiol.">
        <title>The Global Catalogue of Microorganisms (GCM) 10K type strain sequencing project: providing services to taxonomists for standard genome sequencing and annotation.</title>
        <authorList>
            <consortium name="The Broad Institute Genomics Platform"/>
            <consortium name="The Broad Institute Genome Sequencing Center for Infectious Disease"/>
            <person name="Wu L."/>
            <person name="Ma J."/>
        </authorList>
    </citation>
    <scope>NUCLEOTIDE SEQUENCE [LARGE SCALE GENOMIC DNA]</scope>
    <source>
        <strain evidence="2">CGMCC 4.7283</strain>
    </source>
</reference>
<organism evidence="1 2">
    <name type="scientific">Seohaeicola nanhaiensis</name>
    <dbReference type="NCBI Taxonomy" id="1387282"/>
    <lineage>
        <taxon>Bacteria</taxon>
        <taxon>Pseudomonadati</taxon>
        <taxon>Pseudomonadota</taxon>
        <taxon>Alphaproteobacteria</taxon>
        <taxon>Rhodobacterales</taxon>
        <taxon>Roseobacteraceae</taxon>
        <taxon>Seohaeicola</taxon>
    </lineage>
</organism>
<accession>A0ABV9KPV6</accession>
<dbReference type="Proteomes" id="UP001595973">
    <property type="component" value="Unassembled WGS sequence"/>
</dbReference>
<comment type="caution">
    <text evidence="1">The sequence shown here is derived from an EMBL/GenBank/DDBJ whole genome shotgun (WGS) entry which is preliminary data.</text>
</comment>
<evidence type="ECO:0000313" key="2">
    <source>
        <dbReference type="Proteomes" id="UP001595973"/>
    </source>
</evidence>
<protein>
    <submittedName>
        <fullName evidence="1">Uncharacterized protein</fullName>
    </submittedName>
</protein>
<gene>
    <name evidence="1" type="ORF">ACFO5X_25605</name>
</gene>
<sequence>MEPYLTDASISLKPKIKPAKMLQAHISWQADPAFEVNSQKATEFTEERDFERSPFGHGRFFIFGCH</sequence>
<proteinExistence type="predicted"/>
<evidence type="ECO:0000313" key="1">
    <source>
        <dbReference type="EMBL" id="MFC4671951.1"/>
    </source>
</evidence>
<dbReference type="RefSeq" id="WP_380723030.1">
    <property type="nucleotide sequence ID" value="NZ_JBHSGI010000034.1"/>
</dbReference>